<dbReference type="GO" id="GO:0030570">
    <property type="term" value="F:pectate lyase activity"/>
    <property type="evidence" value="ECO:0007669"/>
    <property type="project" value="InterPro"/>
</dbReference>
<dbReference type="RefSeq" id="WP_149333562.1">
    <property type="nucleotide sequence ID" value="NZ_BJJW01000002.1"/>
</dbReference>
<evidence type="ECO:0000313" key="5">
    <source>
        <dbReference type="EMBL" id="GDZ82928.1"/>
    </source>
</evidence>
<dbReference type="Proteomes" id="UP000323274">
    <property type="component" value="Unassembled WGS sequence"/>
</dbReference>
<evidence type="ECO:0000259" key="4">
    <source>
        <dbReference type="SMART" id="SM00656"/>
    </source>
</evidence>
<dbReference type="InterPro" id="IPR002022">
    <property type="entry name" value="Pec_lyase"/>
</dbReference>
<feature type="chain" id="PRO_5038798106" evidence="3">
    <location>
        <begin position="28"/>
        <end position="426"/>
    </location>
</feature>
<organism evidence="5 6">
    <name type="scientific">Leuconostoc citreum</name>
    <dbReference type="NCBI Taxonomy" id="33964"/>
    <lineage>
        <taxon>Bacteria</taxon>
        <taxon>Bacillati</taxon>
        <taxon>Bacillota</taxon>
        <taxon>Bacilli</taxon>
        <taxon>Lactobacillales</taxon>
        <taxon>Lactobacillaceae</taxon>
        <taxon>Leuconostoc</taxon>
    </lineage>
</organism>
<name>A0A5A5TXQ8_LEUCI</name>
<accession>A0A5A5TXQ8</accession>
<dbReference type="AlphaFoldDB" id="A0A5A5TXQ8"/>
<comment type="similarity">
    <text evidence="2">Belongs to the polysaccharide lyase 1 family.</text>
</comment>
<evidence type="ECO:0000256" key="2">
    <source>
        <dbReference type="RuleBase" id="RU361173"/>
    </source>
</evidence>
<evidence type="ECO:0000313" key="6">
    <source>
        <dbReference type="Proteomes" id="UP000323274"/>
    </source>
</evidence>
<protein>
    <submittedName>
        <fullName evidence="5">Pectate lyase</fullName>
    </submittedName>
</protein>
<feature type="domain" description="Pectate lyase" evidence="4">
    <location>
        <begin position="122"/>
        <end position="360"/>
    </location>
</feature>
<keyword evidence="3" id="KW-0732">Signal</keyword>
<dbReference type="InterPro" id="IPR012334">
    <property type="entry name" value="Pectin_lyas_fold"/>
</dbReference>
<keyword evidence="2" id="KW-0624">Polysaccharide degradation</keyword>
<dbReference type="PANTHER" id="PTHR31683:SF18">
    <property type="entry name" value="PECTATE LYASE 21-RELATED"/>
    <property type="match status" value="1"/>
</dbReference>
<keyword evidence="2" id="KW-0964">Secreted</keyword>
<dbReference type="InterPro" id="IPR011050">
    <property type="entry name" value="Pectin_lyase_fold/virulence"/>
</dbReference>
<dbReference type="PANTHER" id="PTHR31683">
    <property type="entry name" value="PECTATE LYASE 18-RELATED"/>
    <property type="match status" value="1"/>
</dbReference>
<comment type="subcellular location">
    <subcellularLocation>
        <location evidence="2">Secreted</location>
    </subcellularLocation>
</comment>
<dbReference type="SMART" id="SM00656">
    <property type="entry name" value="Amb_all"/>
    <property type="match status" value="1"/>
</dbReference>
<reference evidence="5 6" key="1">
    <citation type="submission" date="2019-04" db="EMBL/GenBank/DDBJ databases">
        <title>A pseudo-fructophilic Leuconostoc citreum strain F192-5 isolated from peel of satsuma mandarin: the first report for isolation and characterization of strain-dependent fructophilic-like characteristics.</title>
        <authorList>
            <person name="Maeno S."/>
            <person name="Tanizawa Y."/>
            <person name="Kajikawa A."/>
            <person name="Kanesaki Y."/>
            <person name="Kubota E."/>
            <person name="Arita M."/>
            <person name="Leon D."/>
            <person name="Endo A."/>
        </authorList>
    </citation>
    <scope>NUCLEOTIDE SEQUENCE [LARGE SCALE GENOMIC DNA]</scope>
    <source>
        <strain evidence="5 6">F192-5</strain>
    </source>
</reference>
<dbReference type="GO" id="GO:0005576">
    <property type="term" value="C:extracellular region"/>
    <property type="evidence" value="ECO:0007669"/>
    <property type="project" value="UniProtKB-SubCell"/>
</dbReference>
<sequence>MFSKKNYKLLPASIVMGLLVSSFVVLQEVHADITSLGRQSATQVGGFGRNAVGGSQADATHIYTVNSRQTLLKALGQSTNDVPKIIYLSGTIDMTKDSQGRTLTEDDYAQGTGYHLESYLTAYNPSTWGKKKVSGQQEINRLAAQRKQAEQIEVKVPANTTIIGLPGASFVGGNLILQKNNIIVRNITFETPYDDFPQWDPTDERTGNWNSQYDAISVQGASNVWLDHNTFDDGRYHDSQNGTYFGREYQHHDGMTDITNGADNITISDSVYRNHDKTMLIGNSDSKTSDTGKLHVTLVRNLFQNTVQRTPRVRFGDVQVINNFYQNDGTSTYQFKYAWGLGKKAQINAKNNVFVIAKKSPVAIINKFKGTQLSDDGTIFNTKFVSAASISHTSPTMSTLGWSGPLIASKQLPESILQTAGSGVLK</sequence>
<keyword evidence="1 2" id="KW-0456">Lyase</keyword>
<dbReference type="Gene3D" id="2.160.20.10">
    <property type="entry name" value="Single-stranded right-handed beta-helix, Pectin lyase-like"/>
    <property type="match status" value="1"/>
</dbReference>
<dbReference type="Pfam" id="PF00544">
    <property type="entry name" value="Pectate_lyase_4"/>
    <property type="match status" value="1"/>
</dbReference>
<evidence type="ECO:0000256" key="3">
    <source>
        <dbReference type="SAM" id="SignalP"/>
    </source>
</evidence>
<keyword evidence="2" id="KW-0119">Carbohydrate metabolism</keyword>
<gene>
    <name evidence="5" type="primary">pel_1</name>
    <name evidence="5" type="ORF">LCIT_01700</name>
</gene>
<dbReference type="InterPro" id="IPR045032">
    <property type="entry name" value="PEL"/>
</dbReference>
<evidence type="ECO:0000256" key="1">
    <source>
        <dbReference type="ARBA" id="ARBA00023239"/>
    </source>
</evidence>
<comment type="caution">
    <text evidence="5">The sequence shown here is derived from an EMBL/GenBank/DDBJ whole genome shotgun (WGS) entry which is preliminary data.</text>
</comment>
<dbReference type="GO" id="GO:0000272">
    <property type="term" value="P:polysaccharide catabolic process"/>
    <property type="evidence" value="ECO:0007669"/>
    <property type="project" value="UniProtKB-KW"/>
</dbReference>
<proteinExistence type="inferred from homology"/>
<dbReference type="EMBL" id="BJJW01000002">
    <property type="protein sequence ID" value="GDZ82928.1"/>
    <property type="molecule type" value="Genomic_DNA"/>
</dbReference>
<feature type="signal peptide" evidence="3">
    <location>
        <begin position="1"/>
        <end position="27"/>
    </location>
</feature>
<dbReference type="SUPFAM" id="SSF51126">
    <property type="entry name" value="Pectin lyase-like"/>
    <property type="match status" value="1"/>
</dbReference>